<sequence length="107" mass="11907">MASHVNGLLKCPELLLRGHELVQRGAALQRLEKKGKRFESPWHVYTVAIYAGVLFYYDDVSAFPHGVKQAMELAEIARNLQLTFQNDVLMSKQISSTNSSAATGKKS</sequence>
<keyword evidence="2" id="KW-1185">Reference proteome</keyword>
<evidence type="ECO:0000313" key="2">
    <source>
        <dbReference type="Proteomes" id="UP001209570"/>
    </source>
</evidence>
<organism evidence="1 2">
    <name type="scientific">Pythium insidiosum</name>
    <name type="common">Pythiosis disease agent</name>
    <dbReference type="NCBI Taxonomy" id="114742"/>
    <lineage>
        <taxon>Eukaryota</taxon>
        <taxon>Sar</taxon>
        <taxon>Stramenopiles</taxon>
        <taxon>Oomycota</taxon>
        <taxon>Peronosporomycetes</taxon>
        <taxon>Pythiales</taxon>
        <taxon>Pythiaceae</taxon>
        <taxon>Pythium</taxon>
    </lineage>
</organism>
<evidence type="ECO:0000313" key="1">
    <source>
        <dbReference type="EMBL" id="KAJ0393975.1"/>
    </source>
</evidence>
<comment type="caution">
    <text evidence="1">The sequence shown here is derived from an EMBL/GenBank/DDBJ whole genome shotgun (WGS) entry which is preliminary data.</text>
</comment>
<dbReference type="AlphaFoldDB" id="A0AAD5Q2Z0"/>
<reference evidence="1" key="1">
    <citation type="submission" date="2021-12" db="EMBL/GenBank/DDBJ databases">
        <title>Prjna785345.</title>
        <authorList>
            <person name="Rujirawat T."/>
            <person name="Krajaejun T."/>
        </authorList>
    </citation>
    <scope>NUCLEOTIDE SEQUENCE</scope>
    <source>
        <strain evidence="1">Pi057C3</strain>
    </source>
</reference>
<accession>A0AAD5Q2Z0</accession>
<proteinExistence type="predicted"/>
<name>A0AAD5Q2Z0_PYTIN</name>
<gene>
    <name evidence="1" type="ORF">P43SY_009807</name>
</gene>
<dbReference type="EMBL" id="JAKCXM010000444">
    <property type="protein sequence ID" value="KAJ0393975.1"/>
    <property type="molecule type" value="Genomic_DNA"/>
</dbReference>
<dbReference type="Proteomes" id="UP001209570">
    <property type="component" value="Unassembled WGS sequence"/>
</dbReference>
<protein>
    <submittedName>
        <fullName evidence="1">Uncharacterized protein</fullName>
    </submittedName>
</protein>